<feature type="region of interest" description="Disordered" evidence="4">
    <location>
        <begin position="1163"/>
        <end position="1202"/>
    </location>
</feature>
<feature type="compositionally biased region" description="Basic and acidic residues" evidence="4">
    <location>
        <begin position="1275"/>
        <end position="1303"/>
    </location>
</feature>
<dbReference type="InterPro" id="IPR001487">
    <property type="entry name" value="Bromodomain"/>
</dbReference>
<feature type="compositionally biased region" description="Pro residues" evidence="4">
    <location>
        <begin position="836"/>
        <end position="845"/>
    </location>
</feature>
<dbReference type="GO" id="GO:0005739">
    <property type="term" value="C:mitochondrion"/>
    <property type="evidence" value="ECO:0007669"/>
    <property type="project" value="TreeGrafter"/>
</dbReference>
<dbReference type="OrthoDB" id="1742084at2759"/>
<gene>
    <name evidence="6" type="ORF">Cfor_10141</name>
</gene>
<accession>A0A6L2PS67</accession>
<feature type="region of interest" description="Disordered" evidence="4">
    <location>
        <begin position="832"/>
        <end position="871"/>
    </location>
</feature>
<keyword evidence="3" id="KW-0175">Coiled coil</keyword>
<dbReference type="InterPro" id="IPR012338">
    <property type="entry name" value="Beta-lactam/transpept-like"/>
</dbReference>
<comment type="caution">
    <text evidence="6">The sequence shown here is derived from an EMBL/GenBank/DDBJ whole genome shotgun (WGS) entry which is preliminary data.</text>
</comment>
<feature type="compositionally biased region" description="Basic and acidic residues" evidence="4">
    <location>
        <begin position="1564"/>
        <end position="1576"/>
    </location>
</feature>
<feature type="compositionally biased region" description="Polar residues" evidence="4">
    <location>
        <begin position="1580"/>
        <end position="1597"/>
    </location>
</feature>
<name>A0A6L2PS67_COPFO</name>
<dbReference type="PANTHER" id="PTHR46520:SF1">
    <property type="entry name" value="SERINE BETA-LACTAMASE-LIKE PROTEIN LACTB, MITOCHONDRIAL"/>
    <property type="match status" value="1"/>
</dbReference>
<keyword evidence="1 2" id="KW-0103">Bromodomain</keyword>
<dbReference type="InterPro" id="IPR036427">
    <property type="entry name" value="Bromodomain-like_sf"/>
</dbReference>
<evidence type="ECO:0000313" key="7">
    <source>
        <dbReference type="Proteomes" id="UP000502823"/>
    </source>
</evidence>
<feature type="compositionally biased region" description="Polar residues" evidence="4">
    <location>
        <begin position="1344"/>
        <end position="1353"/>
    </location>
</feature>
<dbReference type="PRINTS" id="PR00503">
    <property type="entry name" value="BROMODOMAIN"/>
</dbReference>
<evidence type="ECO:0000256" key="4">
    <source>
        <dbReference type="SAM" id="MobiDB-lite"/>
    </source>
</evidence>
<feature type="compositionally biased region" description="Basic and acidic residues" evidence="4">
    <location>
        <begin position="1603"/>
        <end position="1619"/>
    </location>
</feature>
<dbReference type="FunCoup" id="A0A6L2PS67">
    <property type="interactions" value="1664"/>
</dbReference>
<dbReference type="InterPro" id="IPR037966">
    <property type="entry name" value="Brd8_Bromo_dom"/>
</dbReference>
<dbReference type="Pfam" id="PF00439">
    <property type="entry name" value="Bromodomain"/>
    <property type="match status" value="1"/>
</dbReference>
<feature type="compositionally biased region" description="Acidic residues" evidence="4">
    <location>
        <begin position="1358"/>
        <end position="1368"/>
    </location>
</feature>
<protein>
    <recommendedName>
        <fullName evidence="5">Bromo domain-containing protein</fullName>
    </recommendedName>
</protein>
<feature type="compositionally biased region" description="Low complexity" evidence="4">
    <location>
        <begin position="684"/>
        <end position="696"/>
    </location>
</feature>
<sequence>MYKNVGYVVGAVAGSFAVAYGYQSQNLKGGREDVQVLKAVRAQDLLKETANNEGGFFPVSSSVRTAVYDKQKLSINDAIVKARELAYRRKDEVGAPGIVIGVSINGKTVWEEGIGMADVENRVPCHPDTVMRIASISKSLTMAVVAKLWQDGKLDLDKPVQSYVPSFPAKTFNKEQVTITTRQLVSHLAGIRHYEKSSNSSSKNKETASMEVKDKKNKEEANSAAAKKGDHSKKEFYVKERFESVQEALKLFQDDDLLFKPGTSFLYSTHGWTLVSAVVEAAAGDPFTKVMKKFFQVMGLKYTYLDEPEPLIYNRSRYYRKSTAGCLVNVPYVDNSWKWAGGGFLSTVGDLLRFGNAMMYSYQWRHELGSSYPPGYLQAETIQAMWTPQPGSGSSVWGRDTGYGMGWRIVPSLQEYGGGDAQKFAVGHDGGAVGASSILLMVPTDVPHPPAVTVRSSPHVPVSPNSLSVVSQTTDICIPRGVVVAIITNLQSVGLQKLATDIAALFCETVTLYSRTNPMSVSRSLRLFGEPGRPVDWFSQKSCALQYGNLLENVDTPKRKKRTDKSGSEHVETPGEAIVRNLTHERISELKRLLQEEQAMYLKLKEEVAQIKAGQVDDRLVEMCQQIEEEEKQKEREAEAHKRWLQERQEKKIELERAWKPPVTPASPHRKKVQRGPGGNRRNSSQSEPSSEADSAVDSPLSEPLNVDVTGDETSEVPPEVKPVVPTPTSPLLTSLLKSPSPAPTAQSSILHSAITAHHRGGSSSPTIASLLHSSPGIPASGLSSVAPPPVTVSSSLKNLVTSAIGAAGSEDAPKPSSTSPAAGAPTLSMLLELPPSLPGKPLPELPVSSIAKSPHQHLPPSTNKGGEVCHPQHQEMRVRREVGTDEPVEVVEVEQNYDTVHVPNLRDQVVGMEVIVGPQDEGIMRPPLGPSQKLIDELEVVTQAIADVERMEREEQANRKALLEAKALLGTKVDDIRGAGEDVKTLMEMPVVVEDSVPEPHAVAQVIEVPAQGPSAGNLDIIIVDSSTLGGQEEVPPDGECQVVEVMLDPKNSDGNKQDVPSEDIGSLDSRETVTSSGEKVSLLSDKKVEIENEPQDGVTESKDGELVVNHSPDGTVVSETVTGEDASVKELGMDEESRIAVVAIEIPTSKAEEKEICKNDKNEELNKQKEQRIKKDEGETMVEEEVKRETPSVETTKYEEAANSEDQKVKYEGMKELPTSEGQCLEKNENMKEVAASDVKRGVVEESLENKAEETVETEKDADDETADGQCVVKKEGTQTAEHIQESAKQSEEESEKRDTEAENLITAKISEATEEEDSHAESSEDEKKTDEKADRVEEENSSPQPSSTGGKTWKEEDEEEDEDEDKKEKGGADEVKQRLPDRMPAVLQKGAVRADTPSTEDDKTNDAVEQPRNNRRRGATATPVDSVPNSPAAPGTDEDREYRAWKKSIMLLYGRLATHKYASLFLRPITDDQAPGYSSIVHRPIDLLTVKKNIEMGVTRTTAEFQRDVMLMFVNSIMYNKSSHFVHKMAQQMQQEGLQHVQDFLTTQMLVQVVGEAPLRRETRTTEANKQRDFLSTPGSSSQEETDGPTPSQSSKRKRLDQDRGSAKKRKLLADE</sequence>
<feature type="region of interest" description="Disordered" evidence="4">
    <location>
        <begin position="555"/>
        <end position="577"/>
    </location>
</feature>
<feature type="compositionally biased region" description="Basic and acidic residues" evidence="4">
    <location>
        <begin position="1322"/>
        <end position="1338"/>
    </location>
</feature>
<feature type="compositionally biased region" description="Basic and acidic residues" evidence="4">
    <location>
        <begin position="1369"/>
        <end position="1384"/>
    </location>
</feature>
<dbReference type="PROSITE" id="PS50014">
    <property type="entry name" value="BROMODOMAIN_2"/>
    <property type="match status" value="1"/>
</dbReference>
<dbReference type="Proteomes" id="UP000502823">
    <property type="component" value="Unassembled WGS sequence"/>
</dbReference>
<dbReference type="GO" id="GO:0019216">
    <property type="term" value="P:regulation of lipid metabolic process"/>
    <property type="evidence" value="ECO:0007669"/>
    <property type="project" value="TreeGrafter"/>
</dbReference>
<evidence type="ECO:0000313" key="6">
    <source>
        <dbReference type="EMBL" id="GFG35419.1"/>
    </source>
</evidence>
<feature type="coiled-coil region" evidence="3">
    <location>
        <begin position="587"/>
        <end position="647"/>
    </location>
</feature>
<dbReference type="SMART" id="SM00297">
    <property type="entry name" value="BROMO"/>
    <property type="match status" value="1"/>
</dbReference>
<proteinExistence type="predicted"/>
<feature type="domain" description="Bromo" evidence="5">
    <location>
        <begin position="1460"/>
        <end position="1530"/>
    </location>
</feature>
<feature type="compositionally biased region" description="Basic and acidic residues" evidence="4">
    <location>
        <begin position="564"/>
        <end position="573"/>
    </location>
</feature>
<feature type="region of interest" description="Disordered" evidence="4">
    <location>
        <begin position="1564"/>
        <end position="1619"/>
    </location>
</feature>
<dbReference type="InterPro" id="IPR052794">
    <property type="entry name" value="Mito_Ser_Protease_LACTB"/>
</dbReference>
<dbReference type="Gene3D" id="3.40.710.10">
    <property type="entry name" value="DD-peptidase/beta-lactamase superfamily"/>
    <property type="match status" value="1"/>
</dbReference>
<feature type="compositionally biased region" description="Basic and acidic residues" evidence="4">
    <location>
        <begin position="1241"/>
        <end position="1261"/>
    </location>
</feature>
<feature type="compositionally biased region" description="Low complexity" evidence="4">
    <location>
        <begin position="730"/>
        <end position="746"/>
    </location>
</feature>
<feature type="compositionally biased region" description="Basic and acidic residues" evidence="4">
    <location>
        <begin position="203"/>
        <end position="227"/>
    </location>
</feature>
<evidence type="ECO:0000259" key="5">
    <source>
        <dbReference type="PROSITE" id="PS50014"/>
    </source>
</evidence>
<dbReference type="SUPFAM" id="SSF56601">
    <property type="entry name" value="beta-lactamase/transpeptidase-like"/>
    <property type="match status" value="1"/>
</dbReference>
<keyword evidence="7" id="KW-1185">Reference proteome</keyword>
<reference evidence="7" key="1">
    <citation type="submission" date="2020-01" db="EMBL/GenBank/DDBJ databases">
        <title>Draft genome sequence of the Termite Coptotermes fromosanus.</title>
        <authorList>
            <person name="Itakura S."/>
            <person name="Yosikawa Y."/>
            <person name="Umezawa K."/>
        </authorList>
    </citation>
    <scope>NUCLEOTIDE SEQUENCE [LARGE SCALE GENOMIC DNA]</scope>
</reference>
<evidence type="ECO:0000256" key="2">
    <source>
        <dbReference type="PROSITE-ProRule" id="PRU00035"/>
    </source>
</evidence>
<feature type="region of interest" description="Disordered" evidence="4">
    <location>
        <begin position="655"/>
        <end position="748"/>
    </location>
</feature>
<dbReference type="PANTHER" id="PTHR46520">
    <property type="entry name" value="SERINE BETA-LACTAMASE-LIKE PROTEIN LACTB, MITOCHONDRIAL"/>
    <property type="match status" value="1"/>
</dbReference>
<dbReference type="GO" id="GO:0006508">
    <property type="term" value="P:proteolysis"/>
    <property type="evidence" value="ECO:0007669"/>
    <property type="project" value="TreeGrafter"/>
</dbReference>
<dbReference type="SUPFAM" id="SSF47370">
    <property type="entry name" value="Bromodomain"/>
    <property type="match status" value="1"/>
</dbReference>
<evidence type="ECO:0000256" key="3">
    <source>
        <dbReference type="SAM" id="Coils"/>
    </source>
</evidence>
<feature type="region of interest" description="Disordered" evidence="4">
    <location>
        <begin position="1050"/>
        <end position="1120"/>
    </location>
</feature>
<evidence type="ECO:0000256" key="1">
    <source>
        <dbReference type="ARBA" id="ARBA00023117"/>
    </source>
</evidence>
<dbReference type="EMBL" id="BLKM01000549">
    <property type="protein sequence ID" value="GFG35419.1"/>
    <property type="molecule type" value="Genomic_DNA"/>
</dbReference>
<dbReference type="CDD" id="cd05507">
    <property type="entry name" value="Bromo_brd8_like"/>
    <property type="match status" value="1"/>
</dbReference>
<feature type="region of interest" description="Disordered" evidence="4">
    <location>
        <begin position="195"/>
        <end position="227"/>
    </location>
</feature>
<dbReference type="InParanoid" id="A0A6L2PS67"/>
<dbReference type="Gene3D" id="1.20.920.10">
    <property type="entry name" value="Bromodomain-like"/>
    <property type="match status" value="1"/>
</dbReference>
<dbReference type="GO" id="GO:0008233">
    <property type="term" value="F:peptidase activity"/>
    <property type="evidence" value="ECO:0007669"/>
    <property type="project" value="TreeGrafter"/>
</dbReference>
<dbReference type="Pfam" id="PF00144">
    <property type="entry name" value="Beta-lactamase"/>
    <property type="match status" value="1"/>
</dbReference>
<organism evidence="6 7">
    <name type="scientific">Coptotermes formosanus</name>
    <name type="common">Formosan subterranean termite</name>
    <dbReference type="NCBI Taxonomy" id="36987"/>
    <lineage>
        <taxon>Eukaryota</taxon>
        <taxon>Metazoa</taxon>
        <taxon>Ecdysozoa</taxon>
        <taxon>Arthropoda</taxon>
        <taxon>Hexapoda</taxon>
        <taxon>Insecta</taxon>
        <taxon>Pterygota</taxon>
        <taxon>Neoptera</taxon>
        <taxon>Polyneoptera</taxon>
        <taxon>Dictyoptera</taxon>
        <taxon>Blattodea</taxon>
        <taxon>Blattoidea</taxon>
        <taxon>Termitoidae</taxon>
        <taxon>Rhinotermitidae</taxon>
        <taxon>Coptotermes</taxon>
    </lineage>
</organism>
<feature type="region of interest" description="Disordered" evidence="4">
    <location>
        <begin position="1241"/>
        <end position="1442"/>
    </location>
</feature>
<dbReference type="InterPro" id="IPR001466">
    <property type="entry name" value="Beta-lactam-related"/>
</dbReference>